<accession>A0A7J7C0P2</accession>
<feature type="region of interest" description="Disordered" evidence="1">
    <location>
        <begin position="280"/>
        <end position="313"/>
    </location>
</feature>
<evidence type="ECO:0000256" key="1">
    <source>
        <dbReference type="SAM" id="MobiDB-lite"/>
    </source>
</evidence>
<protein>
    <submittedName>
        <fullName evidence="2">Uncharacterized protein</fullName>
    </submittedName>
</protein>
<dbReference type="PANTHER" id="PTHR31659:SF0">
    <property type="entry name" value="EMB|CAB61945.1"/>
    <property type="match status" value="1"/>
</dbReference>
<evidence type="ECO:0000313" key="2">
    <source>
        <dbReference type="EMBL" id="KAF5727346.1"/>
    </source>
</evidence>
<dbReference type="OrthoDB" id="758624at2759"/>
<keyword evidence="3" id="KW-1185">Reference proteome</keyword>
<feature type="compositionally biased region" description="Polar residues" evidence="1">
    <location>
        <begin position="519"/>
        <end position="531"/>
    </location>
</feature>
<dbReference type="InParanoid" id="A0A7J7C0P2"/>
<dbReference type="EMBL" id="JAAARO010000022">
    <property type="protein sequence ID" value="KAF5727346.1"/>
    <property type="molecule type" value="Genomic_DNA"/>
</dbReference>
<dbReference type="PANTHER" id="PTHR31659">
    <property type="entry name" value="PROTEIN: UPF0503-LIKE PROTEIN, PUTATIVE (DUF740)-RELATED"/>
    <property type="match status" value="1"/>
</dbReference>
<evidence type="ECO:0000313" key="3">
    <source>
        <dbReference type="Proteomes" id="UP000593562"/>
    </source>
</evidence>
<dbReference type="AlphaFoldDB" id="A0A7J7C0P2"/>
<gene>
    <name evidence="2" type="ORF">HS088_TW22G01039</name>
</gene>
<feature type="compositionally biased region" description="Basic and acidic residues" evidence="1">
    <location>
        <begin position="280"/>
        <end position="290"/>
    </location>
</feature>
<proteinExistence type="predicted"/>
<comment type="caution">
    <text evidence="2">The sequence shown here is derived from an EMBL/GenBank/DDBJ whole genome shotgun (WGS) entry which is preliminary data.</text>
</comment>
<feature type="region of interest" description="Disordered" evidence="1">
    <location>
        <begin position="514"/>
        <end position="541"/>
    </location>
</feature>
<name>A0A7J7C0P2_TRIWF</name>
<organism evidence="2 3">
    <name type="scientific">Tripterygium wilfordii</name>
    <name type="common">Thunder God vine</name>
    <dbReference type="NCBI Taxonomy" id="458696"/>
    <lineage>
        <taxon>Eukaryota</taxon>
        <taxon>Viridiplantae</taxon>
        <taxon>Streptophyta</taxon>
        <taxon>Embryophyta</taxon>
        <taxon>Tracheophyta</taxon>
        <taxon>Spermatophyta</taxon>
        <taxon>Magnoliopsida</taxon>
        <taxon>eudicotyledons</taxon>
        <taxon>Gunneridae</taxon>
        <taxon>Pentapetalae</taxon>
        <taxon>rosids</taxon>
        <taxon>fabids</taxon>
        <taxon>Celastrales</taxon>
        <taxon>Celastraceae</taxon>
        <taxon>Tripterygium</taxon>
    </lineage>
</organism>
<dbReference type="FunCoup" id="A0A7J7C0P2">
    <property type="interactions" value="603"/>
</dbReference>
<sequence length="541" mass="60871">MTRPQSHRRLSTCHRHVAEPVTGFCASCLRERLASIDSDTRHETSTSIISSTVLRRSKSYSASRAENPEGSSVAEPRRKSCDVGSGSTLSDLFSLDDKRRRLRGSNLGYELKEVEENEEEIRVSDNINRVENARAINEEVNVHDDFEEDGGFKTMKEFIDLEWDSKKNRRDLWEIAGNFLGAASIFSKKLRKWRQKQKSKQQHSHDSLVEVEKAIVSVNQLRETQSEIGENGFGRRSCDTDARLSLDLGRISFDEPRASWDGCLIGKPYPRLTPLVPVEEKGNLSSEGERSPGGTAQTRDYYGDSLNPQRRRRSFDHSGWNMRVGLGDVDNANAVPNAKMSPETVGLFHGAKLLITEKELRDSNWYSFKDYSAESAKAAGQNAGSYVGEDVYNVKKSRKWLNLRSIWGLMHRSESKCGHEAKAGEGTVADGSLAESWQKLRRVANGEANEAFSDKLMRSYSVSTRNLCKLERTCTETKDKQDDLVLQRNRSSRYSPNTLDNGLLRFYLTPLRGNGRSKAGNSRSKDSQSMARSCKGKINCS</sequence>
<dbReference type="Proteomes" id="UP000593562">
    <property type="component" value="Unassembled WGS sequence"/>
</dbReference>
<dbReference type="Pfam" id="PF05340">
    <property type="entry name" value="DUF740"/>
    <property type="match status" value="2"/>
</dbReference>
<feature type="region of interest" description="Disordered" evidence="1">
    <location>
        <begin position="57"/>
        <end position="85"/>
    </location>
</feature>
<reference evidence="2 3" key="1">
    <citation type="journal article" date="2020" name="Nat. Commun.">
        <title>Genome of Tripterygium wilfordii and identification of cytochrome P450 involved in triptolide biosynthesis.</title>
        <authorList>
            <person name="Tu L."/>
            <person name="Su P."/>
            <person name="Zhang Z."/>
            <person name="Gao L."/>
            <person name="Wang J."/>
            <person name="Hu T."/>
            <person name="Zhou J."/>
            <person name="Zhang Y."/>
            <person name="Zhao Y."/>
            <person name="Liu Y."/>
            <person name="Song Y."/>
            <person name="Tong Y."/>
            <person name="Lu Y."/>
            <person name="Yang J."/>
            <person name="Xu C."/>
            <person name="Jia M."/>
            <person name="Peters R.J."/>
            <person name="Huang L."/>
            <person name="Gao W."/>
        </authorList>
    </citation>
    <scope>NUCLEOTIDE SEQUENCE [LARGE SCALE GENOMIC DNA]</scope>
    <source>
        <strain evidence="3">cv. XIE 37</strain>
        <tissue evidence="2">Leaf</tissue>
    </source>
</reference>
<dbReference type="InterPro" id="IPR008004">
    <property type="entry name" value="OCTOPUS-like"/>
</dbReference>